<organism evidence="2 3">
    <name type="scientific">Candidatus Anoxymicrobium japonicum</name>
    <dbReference type="NCBI Taxonomy" id="2013648"/>
    <lineage>
        <taxon>Bacteria</taxon>
        <taxon>Bacillati</taxon>
        <taxon>Actinomycetota</taxon>
        <taxon>Candidatus Geothermincolia</taxon>
        <taxon>Candidatus Geothermincolales</taxon>
        <taxon>Candidatus Anoxymicrobiaceae</taxon>
        <taxon>Candidatus Anoxymicrobium</taxon>
    </lineage>
</organism>
<dbReference type="Proteomes" id="UP000233654">
    <property type="component" value="Unassembled WGS sequence"/>
</dbReference>
<dbReference type="AlphaFoldDB" id="A0A2N3G465"/>
<gene>
    <name evidence="2" type="ORF">CVT63_07530</name>
</gene>
<keyword evidence="2" id="KW-0378">Hydrolase</keyword>
<evidence type="ECO:0000259" key="1">
    <source>
        <dbReference type="Pfam" id="PF04326"/>
    </source>
</evidence>
<keyword evidence="2" id="KW-0067">ATP-binding</keyword>
<evidence type="ECO:0000313" key="2">
    <source>
        <dbReference type="EMBL" id="PKQ27520.1"/>
    </source>
</evidence>
<keyword evidence="2" id="KW-0347">Helicase</keyword>
<evidence type="ECO:0000313" key="3">
    <source>
        <dbReference type="Proteomes" id="UP000233654"/>
    </source>
</evidence>
<dbReference type="GO" id="GO:0004386">
    <property type="term" value="F:helicase activity"/>
    <property type="evidence" value="ECO:0007669"/>
    <property type="project" value="UniProtKB-KW"/>
</dbReference>
<dbReference type="Gene3D" id="3.30.950.30">
    <property type="entry name" value="Schlafen, AAA domain"/>
    <property type="match status" value="1"/>
</dbReference>
<proteinExistence type="predicted"/>
<dbReference type="EMBL" id="PHEX01000084">
    <property type="protein sequence ID" value="PKQ27520.1"/>
    <property type="molecule type" value="Genomic_DNA"/>
</dbReference>
<comment type="caution">
    <text evidence="2">The sequence shown here is derived from an EMBL/GenBank/DDBJ whole genome shotgun (WGS) entry which is preliminary data.</text>
</comment>
<feature type="non-terminal residue" evidence="2">
    <location>
        <position position="91"/>
    </location>
</feature>
<feature type="domain" description="Schlafen AlbA-2" evidence="1">
    <location>
        <begin position="20"/>
        <end position="90"/>
    </location>
</feature>
<accession>A0A2N3G465</accession>
<keyword evidence="2" id="KW-0547">Nucleotide-binding</keyword>
<name>A0A2N3G465_9ACTN</name>
<dbReference type="Pfam" id="PF04326">
    <property type="entry name" value="SLFN_AlbA_2"/>
    <property type="match status" value="1"/>
</dbReference>
<sequence>MNTNAPTNLQQLSALLRQGEGLACEFKRSTGELKEGMQTLCAFLNGAGGMALFGVRPDGKAEGQGVSDQTLRDIAQAANRFEPPAHVAIHR</sequence>
<dbReference type="InterPro" id="IPR007421">
    <property type="entry name" value="Schlafen_AlbA_2_dom"/>
</dbReference>
<dbReference type="InterPro" id="IPR038461">
    <property type="entry name" value="Schlafen_AlbA_2_dom_sf"/>
</dbReference>
<protein>
    <submittedName>
        <fullName evidence="2">ATP-dependent DNA helicase RecG</fullName>
    </submittedName>
</protein>
<reference evidence="2 3" key="1">
    <citation type="journal article" date="2017" name="ISME J.">
        <title>Potential for microbial H2 and metal transformations associated with novel bacteria and archaea in deep terrestrial subsurface sediments.</title>
        <authorList>
            <person name="Hernsdorf A.W."/>
            <person name="Amano Y."/>
            <person name="Miyakawa K."/>
            <person name="Ise K."/>
            <person name="Suzuki Y."/>
            <person name="Anantharaman K."/>
            <person name="Probst A."/>
            <person name="Burstein D."/>
            <person name="Thomas B.C."/>
            <person name="Banfield J.F."/>
        </authorList>
    </citation>
    <scope>NUCLEOTIDE SEQUENCE [LARGE SCALE GENOMIC DNA]</scope>
    <source>
        <strain evidence="2">HGW-Actinobacteria-3</strain>
    </source>
</reference>